<reference evidence="2 3" key="1">
    <citation type="submission" date="2017-01" db="EMBL/GenBank/DDBJ databases">
        <title>Novel large sulfur bacteria in the metagenomes of groundwater-fed chemosynthetic microbial mats in the Lake Huron basin.</title>
        <authorList>
            <person name="Sharrar A.M."/>
            <person name="Flood B.E."/>
            <person name="Bailey J.V."/>
            <person name="Jones D.S."/>
            <person name="Biddanda B."/>
            <person name="Ruberg S.A."/>
            <person name="Marcus D.N."/>
            <person name="Dick G.J."/>
        </authorList>
    </citation>
    <scope>NUCLEOTIDE SEQUENCE [LARGE SCALE GENOMIC DNA]</scope>
    <source>
        <strain evidence="2">A8</strain>
    </source>
</reference>
<dbReference type="GO" id="GO:0016491">
    <property type="term" value="F:oxidoreductase activity"/>
    <property type="evidence" value="ECO:0007669"/>
    <property type="project" value="InterPro"/>
</dbReference>
<organism evidence="2 3">
    <name type="scientific">Thiothrix lacustris</name>
    <dbReference type="NCBI Taxonomy" id="525917"/>
    <lineage>
        <taxon>Bacteria</taxon>
        <taxon>Pseudomonadati</taxon>
        <taxon>Pseudomonadota</taxon>
        <taxon>Gammaproteobacteria</taxon>
        <taxon>Thiotrichales</taxon>
        <taxon>Thiotrichaceae</taxon>
        <taxon>Thiothrix</taxon>
    </lineage>
</organism>
<gene>
    <name evidence="2" type="ORF">BWK73_10275</name>
</gene>
<protein>
    <submittedName>
        <fullName evidence="2">Pyridine nucleotide-disulfide oxidoreductase</fullName>
    </submittedName>
</protein>
<dbReference type="SUPFAM" id="SSF51905">
    <property type="entry name" value="FAD/NAD(P)-binding domain"/>
    <property type="match status" value="1"/>
</dbReference>
<dbReference type="Gene3D" id="3.50.50.60">
    <property type="entry name" value="FAD/NAD(P)-binding domain"/>
    <property type="match status" value="2"/>
</dbReference>
<evidence type="ECO:0000259" key="1">
    <source>
        <dbReference type="Pfam" id="PF07992"/>
    </source>
</evidence>
<comment type="caution">
    <text evidence="2">The sequence shown here is derived from an EMBL/GenBank/DDBJ whole genome shotgun (WGS) entry which is preliminary data.</text>
</comment>
<evidence type="ECO:0000313" key="3">
    <source>
        <dbReference type="Proteomes" id="UP000192491"/>
    </source>
</evidence>
<dbReference type="InterPro" id="IPR023753">
    <property type="entry name" value="FAD/NAD-binding_dom"/>
</dbReference>
<evidence type="ECO:0000313" key="2">
    <source>
        <dbReference type="EMBL" id="OQX14127.1"/>
    </source>
</evidence>
<dbReference type="PANTHER" id="PTHR43755:SF1">
    <property type="entry name" value="FAD-DEPENDENT PYRIDINE NUCLEOTIDE-DISULPHIDE OXIDOREDUCTASE"/>
    <property type="match status" value="1"/>
</dbReference>
<name>A0A1Y1QUG1_9GAMM</name>
<accession>A0A1Y1QUG1</accession>
<dbReference type="Proteomes" id="UP000192491">
    <property type="component" value="Unassembled WGS sequence"/>
</dbReference>
<dbReference type="Pfam" id="PF07992">
    <property type="entry name" value="Pyr_redox_2"/>
    <property type="match status" value="1"/>
</dbReference>
<dbReference type="InterPro" id="IPR052541">
    <property type="entry name" value="SQRD"/>
</dbReference>
<proteinExistence type="predicted"/>
<dbReference type="InterPro" id="IPR036188">
    <property type="entry name" value="FAD/NAD-bd_sf"/>
</dbReference>
<dbReference type="AlphaFoldDB" id="A0A1Y1QUG1"/>
<sequence>MKKPHVIVLGGNFAGLGSAQKIREYAADTVDITVIDRKNYLLYIPNIPAEVFENRDPEDSLRMDLPSTLKHDNIGFIQGEVTALDVDTKTVSYVPSERPGAEIQQIAYDYLVIAVGSRLAFEKIEGFAEYGDTVTDCYHGNQLRRKLHDGTYKGGPVVIASARFHQGDGAWGLEPYPGGHFPNALAACEGPPVEVALAMATWLQQHHLGDASKITLTTPANMIAEDAGEQVVGQLLQAATEMGFHYLNNTQDIVRLTADSIEFANGSVVPAELKLVFPDWAAHDFLKGLPISDDQGYIVTDLLMRNPRYPNVFAAGDCAAVTIPKLGAIGHQECEIVGRQIAYDRGLLSAEEANRPLQPVVFCIGDMGAGKGFYIRSNAWFGGDTQILKMGRIPYLLKMQYKTLFMNSRGKTPVWGNDVAAFLTEKL</sequence>
<dbReference type="EMBL" id="MTEJ01000034">
    <property type="protein sequence ID" value="OQX14127.1"/>
    <property type="molecule type" value="Genomic_DNA"/>
</dbReference>
<dbReference type="PANTHER" id="PTHR43755">
    <property type="match status" value="1"/>
</dbReference>
<feature type="domain" description="FAD/NAD(P)-binding" evidence="1">
    <location>
        <begin position="5"/>
        <end position="148"/>
    </location>
</feature>